<dbReference type="Pfam" id="PF07645">
    <property type="entry name" value="EGF_CA"/>
    <property type="match status" value="1"/>
</dbReference>
<feature type="disulfide bond" evidence="15">
    <location>
        <begin position="371"/>
        <end position="381"/>
    </location>
</feature>
<evidence type="ECO:0000256" key="3">
    <source>
        <dbReference type="ARBA" id="ARBA00022536"/>
    </source>
</evidence>
<keyword evidence="12 15" id="KW-1015">Disulfide bond</keyword>
<evidence type="ECO:0000256" key="12">
    <source>
        <dbReference type="ARBA" id="ARBA00023157"/>
    </source>
</evidence>
<keyword evidence="8" id="KW-0418">Kinase</keyword>
<comment type="catalytic activity">
    <reaction evidence="14">
        <text>L-threonyl-[protein] + ATP = O-phospho-L-threonyl-[protein] + ADP + H(+)</text>
        <dbReference type="Rhea" id="RHEA:46608"/>
        <dbReference type="Rhea" id="RHEA-COMP:11060"/>
        <dbReference type="Rhea" id="RHEA-COMP:11605"/>
        <dbReference type="ChEBI" id="CHEBI:15378"/>
        <dbReference type="ChEBI" id="CHEBI:30013"/>
        <dbReference type="ChEBI" id="CHEBI:30616"/>
        <dbReference type="ChEBI" id="CHEBI:61977"/>
        <dbReference type="ChEBI" id="CHEBI:456216"/>
    </reaction>
</comment>
<evidence type="ECO:0000256" key="14">
    <source>
        <dbReference type="ARBA" id="ARBA00047951"/>
    </source>
</evidence>
<dbReference type="PROSITE" id="PS01187">
    <property type="entry name" value="EGF_CA"/>
    <property type="match status" value="1"/>
</dbReference>
<dbReference type="PROSITE" id="PS50011">
    <property type="entry name" value="PROTEIN_KINASE_DOM"/>
    <property type="match status" value="1"/>
</dbReference>
<dbReference type="GO" id="GO:0030247">
    <property type="term" value="F:polysaccharide binding"/>
    <property type="evidence" value="ECO:0007669"/>
    <property type="project" value="InterPro"/>
</dbReference>
<keyword evidence="9" id="KW-0067">ATP-binding</keyword>
<dbReference type="InterPro" id="IPR000719">
    <property type="entry name" value="Prot_kinase_dom"/>
</dbReference>
<dbReference type="InterPro" id="IPR000742">
    <property type="entry name" value="EGF"/>
</dbReference>
<evidence type="ECO:0000256" key="10">
    <source>
        <dbReference type="ARBA" id="ARBA00022989"/>
    </source>
</evidence>
<dbReference type="EMBL" id="JAVXUO010002837">
    <property type="protein sequence ID" value="KAK2969207.1"/>
    <property type="molecule type" value="Genomic_DNA"/>
</dbReference>
<comment type="caution">
    <text evidence="15">Lacks conserved residue(s) required for the propagation of feature annotation.</text>
</comment>
<feature type="region of interest" description="Disordered" evidence="16">
    <location>
        <begin position="255"/>
        <end position="312"/>
    </location>
</feature>
<evidence type="ECO:0000256" key="4">
    <source>
        <dbReference type="ARBA" id="ARBA00022679"/>
    </source>
</evidence>
<evidence type="ECO:0000256" key="16">
    <source>
        <dbReference type="SAM" id="MobiDB-lite"/>
    </source>
</evidence>
<evidence type="ECO:0000256" key="1">
    <source>
        <dbReference type="ARBA" id="ARBA00004479"/>
    </source>
</evidence>
<sequence>MACRLILLLRFTLFAAISAAPKIAAIYQPKLGCSTECGKLRDIPFPFGTSPECYLDRSFLITCNRTSSPPKPFLRKSTTIEVLNISLDGLMRVSVVVARNCYDESGARIKGKSKSPHLRLSKFPLSNIHNKFTAIGCATAAVIQGNGQHNFSTRKLYSTGCISQCADLENVVDGSCSGIGCCQTSIPKGMRNSNFTVNPFGTNVPKFAPCSHAFVVEEKAFNFSSLDLKDLRGKMHVPVVLDYAVGEESCAEAQYNPRSGVASTPSSAASASPSRRTEASPNRTRSGRAALPPRNSRFAVQSTGGQLREEEAEAADSAAAAATTIASSVVASELRISTFSRSSDELFFGFLLRFAFSVIDFPHSFPDIDECETIKPCSGNCKNLPGTFRCYCSKGYVGDGKKDGSGCRPSNSLWIALGTSMSLLVLLIGSSWVYWMLLKRKLIRKREKFFEQNGGKILREKLSQQKGDVETTRIFTTEDLKKATNNYHKSTVIGRGGQGTVYKGVLPDNKEVAIKKSIISDEKQVEQFINEVVILSQINHDNVVKLLGCCLETPVPILVYEFITNGTLYDHISDEGRGSALSWERRLKIAAEAAEAVTYLHSSTIKPIIHRDIKSTNILLDSNYTAKVADFGASRLIPLDKPHLSTRLEGTMGYIDPEYFQSNQLTEKSDVYSFGVVLAELLTGEEVTSTKRPVEDRNLAGYFVSWTNDERLPRILDKRLSKDGKIEMLEKLAMLVKDCLSVKGEDRPTMKRVATELKSLSTIEKHPLRDTDASTRVSEDAHNQIVPSKTEKDAFVGSSGSS</sequence>
<feature type="transmembrane region" description="Helical" evidence="17">
    <location>
        <begin position="413"/>
        <end position="438"/>
    </location>
</feature>
<comment type="subcellular location">
    <subcellularLocation>
        <location evidence="1">Membrane</location>
        <topology evidence="1">Single-pass type I membrane protein</topology>
    </subcellularLocation>
</comment>
<comment type="caution">
    <text evidence="21">The sequence shown here is derived from an EMBL/GenBank/DDBJ whole genome shotgun (WGS) entry which is preliminary data.</text>
</comment>
<keyword evidence="22" id="KW-1185">Reference proteome</keyword>
<evidence type="ECO:0000256" key="5">
    <source>
        <dbReference type="ARBA" id="ARBA00022692"/>
    </source>
</evidence>
<keyword evidence="6 18" id="KW-0732">Signal</keyword>
<feature type="signal peptide" evidence="18">
    <location>
        <begin position="1"/>
        <end position="19"/>
    </location>
</feature>
<dbReference type="InterPro" id="IPR018097">
    <property type="entry name" value="EGF_Ca-bd_CS"/>
</dbReference>
<dbReference type="Gene3D" id="3.30.200.20">
    <property type="entry name" value="Phosphorylase Kinase, domain 1"/>
    <property type="match status" value="1"/>
</dbReference>
<dbReference type="SMART" id="SM00179">
    <property type="entry name" value="EGF_CA"/>
    <property type="match status" value="1"/>
</dbReference>
<keyword evidence="4" id="KW-0808">Transferase</keyword>
<dbReference type="Gene3D" id="2.10.25.10">
    <property type="entry name" value="Laminin"/>
    <property type="match status" value="1"/>
</dbReference>
<dbReference type="Gene3D" id="1.10.510.10">
    <property type="entry name" value="Transferase(Phosphotransferase) domain 1"/>
    <property type="match status" value="1"/>
</dbReference>
<feature type="region of interest" description="Disordered" evidence="16">
    <location>
        <begin position="764"/>
        <end position="802"/>
    </location>
</feature>
<evidence type="ECO:0000256" key="15">
    <source>
        <dbReference type="PROSITE-ProRule" id="PRU00076"/>
    </source>
</evidence>
<dbReference type="FunFam" id="1.10.510.10:FF:000084">
    <property type="entry name" value="Wall-associated receptor kinase 2"/>
    <property type="match status" value="1"/>
</dbReference>
<feature type="compositionally biased region" description="Low complexity" evidence="16">
    <location>
        <begin position="262"/>
        <end position="274"/>
    </location>
</feature>
<evidence type="ECO:0000256" key="7">
    <source>
        <dbReference type="ARBA" id="ARBA00022741"/>
    </source>
</evidence>
<evidence type="ECO:0000256" key="2">
    <source>
        <dbReference type="ARBA" id="ARBA00022527"/>
    </source>
</evidence>
<evidence type="ECO:0000256" key="18">
    <source>
        <dbReference type="SAM" id="SignalP"/>
    </source>
</evidence>
<keyword evidence="5 17" id="KW-0812">Transmembrane</keyword>
<dbReference type="PROSITE" id="PS00108">
    <property type="entry name" value="PROTEIN_KINASE_ST"/>
    <property type="match status" value="1"/>
</dbReference>
<proteinExistence type="predicted"/>
<keyword evidence="2" id="KW-0723">Serine/threonine-protein kinase</keyword>
<evidence type="ECO:0000313" key="22">
    <source>
        <dbReference type="Proteomes" id="UP001187471"/>
    </source>
</evidence>
<dbReference type="GO" id="GO:0005524">
    <property type="term" value="F:ATP binding"/>
    <property type="evidence" value="ECO:0007669"/>
    <property type="project" value="UniProtKB-KW"/>
</dbReference>
<dbReference type="SMART" id="SM00220">
    <property type="entry name" value="S_TKc"/>
    <property type="match status" value="1"/>
</dbReference>
<dbReference type="GO" id="GO:0004674">
    <property type="term" value="F:protein serine/threonine kinase activity"/>
    <property type="evidence" value="ECO:0007669"/>
    <property type="project" value="UniProtKB-KW"/>
</dbReference>
<dbReference type="CDD" id="cd14066">
    <property type="entry name" value="STKc_IRAK"/>
    <property type="match status" value="1"/>
</dbReference>
<evidence type="ECO:0000259" key="19">
    <source>
        <dbReference type="PROSITE" id="PS50011"/>
    </source>
</evidence>
<feature type="chain" id="PRO_5041664543" description="Protein kinase domain-containing protein" evidence="18">
    <location>
        <begin position="20"/>
        <end position="802"/>
    </location>
</feature>
<evidence type="ECO:0000313" key="21">
    <source>
        <dbReference type="EMBL" id="KAK2969207.1"/>
    </source>
</evidence>
<keyword evidence="3 15" id="KW-0245">EGF-like domain</keyword>
<accession>A0AA88QIW0</accession>
<protein>
    <recommendedName>
        <fullName evidence="23">Protein kinase domain-containing protein</fullName>
    </recommendedName>
</protein>
<dbReference type="Proteomes" id="UP001187471">
    <property type="component" value="Unassembled WGS sequence"/>
</dbReference>
<dbReference type="FunFam" id="3.30.200.20:FF:000043">
    <property type="entry name" value="Wall-associated receptor kinase 2"/>
    <property type="match status" value="1"/>
</dbReference>
<dbReference type="GO" id="GO:0005886">
    <property type="term" value="C:plasma membrane"/>
    <property type="evidence" value="ECO:0007669"/>
    <property type="project" value="TreeGrafter"/>
</dbReference>
<dbReference type="SUPFAM" id="SSF57196">
    <property type="entry name" value="EGF/Laminin"/>
    <property type="match status" value="1"/>
</dbReference>
<dbReference type="InterPro" id="IPR011009">
    <property type="entry name" value="Kinase-like_dom_sf"/>
</dbReference>
<feature type="domain" description="EGF-like" evidence="20">
    <location>
        <begin position="367"/>
        <end position="399"/>
    </location>
</feature>
<dbReference type="InterPro" id="IPR000152">
    <property type="entry name" value="EGF-type_Asp/Asn_hydroxyl_site"/>
</dbReference>
<dbReference type="PANTHER" id="PTHR27005:SF283">
    <property type="entry name" value="OS02G0633066 PROTEIN"/>
    <property type="match status" value="1"/>
</dbReference>
<gene>
    <name evidence="21" type="ORF">RJ640_009760</name>
</gene>
<evidence type="ECO:0008006" key="23">
    <source>
        <dbReference type="Google" id="ProtNLM"/>
    </source>
</evidence>
<dbReference type="PANTHER" id="PTHR27005">
    <property type="entry name" value="WALL-ASSOCIATED RECEPTOR KINASE-LIKE 21"/>
    <property type="match status" value="1"/>
</dbReference>
<evidence type="ECO:0000256" key="6">
    <source>
        <dbReference type="ARBA" id="ARBA00022729"/>
    </source>
</evidence>
<evidence type="ECO:0000256" key="11">
    <source>
        <dbReference type="ARBA" id="ARBA00023136"/>
    </source>
</evidence>
<dbReference type="PROSITE" id="PS00010">
    <property type="entry name" value="ASX_HYDROXYL"/>
    <property type="match status" value="1"/>
</dbReference>
<evidence type="ECO:0000256" key="17">
    <source>
        <dbReference type="SAM" id="Phobius"/>
    </source>
</evidence>
<name>A0AA88QIW0_9ASTE</name>
<feature type="compositionally biased region" description="Basic and acidic residues" evidence="16">
    <location>
        <begin position="764"/>
        <end position="782"/>
    </location>
</feature>
<dbReference type="CDD" id="cd00054">
    <property type="entry name" value="EGF_CA"/>
    <property type="match status" value="1"/>
</dbReference>
<keyword evidence="11 17" id="KW-0472">Membrane</keyword>
<dbReference type="InterPro" id="IPR001881">
    <property type="entry name" value="EGF-like_Ca-bd_dom"/>
</dbReference>
<dbReference type="InterPro" id="IPR049883">
    <property type="entry name" value="NOTCH1_EGF-like"/>
</dbReference>
<dbReference type="PROSITE" id="PS50026">
    <property type="entry name" value="EGF_3"/>
    <property type="match status" value="1"/>
</dbReference>
<evidence type="ECO:0000256" key="13">
    <source>
        <dbReference type="ARBA" id="ARBA00047558"/>
    </source>
</evidence>
<dbReference type="InterPro" id="IPR008271">
    <property type="entry name" value="Ser/Thr_kinase_AS"/>
</dbReference>
<evidence type="ECO:0000256" key="8">
    <source>
        <dbReference type="ARBA" id="ARBA00022777"/>
    </source>
</evidence>
<keyword evidence="10 17" id="KW-1133">Transmembrane helix</keyword>
<keyword evidence="7" id="KW-0547">Nucleotide-binding</keyword>
<dbReference type="GO" id="GO:0007166">
    <property type="term" value="P:cell surface receptor signaling pathway"/>
    <property type="evidence" value="ECO:0007669"/>
    <property type="project" value="InterPro"/>
</dbReference>
<dbReference type="Pfam" id="PF00069">
    <property type="entry name" value="Pkinase"/>
    <property type="match status" value="1"/>
</dbReference>
<dbReference type="AlphaFoldDB" id="A0AA88QIW0"/>
<reference evidence="21" key="1">
    <citation type="submission" date="2022-12" db="EMBL/GenBank/DDBJ databases">
        <title>Draft genome assemblies for two species of Escallonia (Escalloniales).</title>
        <authorList>
            <person name="Chanderbali A."/>
            <person name="Dervinis C."/>
            <person name="Anghel I."/>
            <person name="Soltis D."/>
            <person name="Soltis P."/>
            <person name="Zapata F."/>
        </authorList>
    </citation>
    <scope>NUCLEOTIDE SEQUENCE</scope>
    <source>
        <strain evidence="21">UCBG92.1500</strain>
        <tissue evidence="21">Leaf</tissue>
    </source>
</reference>
<dbReference type="SUPFAM" id="SSF56112">
    <property type="entry name" value="Protein kinase-like (PK-like)"/>
    <property type="match status" value="1"/>
</dbReference>
<dbReference type="InterPro" id="IPR045274">
    <property type="entry name" value="WAK-like"/>
</dbReference>
<dbReference type="GO" id="GO:0005509">
    <property type="term" value="F:calcium ion binding"/>
    <property type="evidence" value="ECO:0007669"/>
    <property type="project" value="InterPro"/>
</dbReference>
<comment type="catalytic activity">
    <reaction evidence="13">
        <text>L-seryl-[protein] + ATP = O-phospho-L-seryl-[protein] + ADP + H(+)</text>
        <dbReference type="Rhea" id="RHEA:17989"/>
        <dbReference type="Rhea" id="RHEA-COMP:9863"/>
        <dbReference type="Rhea" id="RHEA-COMP:11604"/>
        <dbReference type="ChEBI" id="CHEBI:15378"/>
        <dbReference type="ChEBI" id="CHEBI:29999"/>
        <dbReference type="ChEBI" id="CHEBI:30616"/>
        <dbReference type="ChEBI" id="CHEBI:83421"/>
        <dbReference type="ChEBI" id="CHEBI:456216"/>
    </reaction>
</comment>
<evidence type="ECO:0000256" key="9">
    <source>
        <dbReference type="ARBA" id="ARBA00022840"/>
    </source>
</evidence>
<feature type="domain" description="Protein kinase" evidence="19">
    <location>
        <begin position="487"/>
        <end position="769"/>
    </location>
</feature>
<evidence type="ECO:0000259" key="20">
    <source>
        <dbReference type="PROSITE" id="PS50026"/>
    </source>
</evidence>
<organism evidence="21 22">
    <name type="scientific">Escallonia rubra</name>
    <dbReference type="NCBI Taxonomy" id="112253"/>
    <lineage>
        <taxon>Eukaryota</taxon>
        <taxon>Viridiplantae</taxon>
        <taxon>Streptophyta</taxon>
        <taxon>Embryophyta</taxon>
        <taxon>Tracheophyta</taxon>
        <taxon>Spermatophyta</taxon>
        <taxon>Magnoliopsida</taxon>
        <taxon>eudicotyledons</taxon>
        <taxon>Gunneridae</taxon>
        <taxon>Pentapetalae</taxon>
        <taxon>asterids</taxon>
        <taxon>campanulids</taxon>
        <taxon>Escalloniales</taxon>
        <taxon>Escalloniaceae</taxon>
        <taxon>Escallonia</taxon>
    </lineage>
</organism>